<evidence type="ECO:0000313" key="2">
    <source>
        <dbReference type="Proteomes" id="UP000886757"/>
    </source>
</evidence>
<gene>
    <name evidence="1" type="ORF">IAB31_07145</name>
</gene>
<dbReference type="AlphaFoldDB" id="A0A9D1D9A9"/>
<evidence type="ECO:0000313" key="1">
    <source>
        <dbReference type="EMBL" id="HIR13681.1"/>
    </source>
</evidence>
<comment type="caution">
    <text evidence="1">The sequence shown here is derived from an EMBL/GenBank/DDBJ whole genome shotgun (WGS) entry which is preliminary data.</text>
</comment>
<dbReference type="Proteomes" id="UP000886757">
    <property type="component" value="Unassembled WGS sequence"/>
</dbReference>
<dbReference type="EMBL" id="DVGK01000080">
    <property type="protein sequence ID" value="HIR13681.1"/>
    <property type="molecule type" value="Genomic_DNA"/>
</dbReference>
<name>A0A9D1D9A9_9FIRM</name>
<organism evidence="1 2">
    <name type="scientific">Candidatus Choladousia intestinavium</name>
    <dbReference type="NCBI Taxonomy" id="2840727"/>
    <lineage>
        <taxon>Bacteria</taxon>
        <taxon>Bacillati</taxon>
        <taxon>Bacillota</taxon>
        <taxon>Clostridia</taxon>
        <taxon>Lachnospirales</taxon>
        <taxon>Lachnospiraceae</taxon>
        <taxon>Lachnospiraceae incertae sedis</taxon>
        <taxon>Candidatus Choladousia</taxon>
    </lineage>
</organism>
<reference evidence="1" key="2">
    <citation type="journal article" date="2021" name="PeerJ">
        <title>Extensive microbial diversity within the chicken gut microbiome revealed by metagenomics and culture.</title>
        <authorList>
            <person name="Gilroy R."/>
            <person name="Ravi A."/>
            <person name="Getino M."/>
            <person name="Pursley I."/>
            <person name="Horton D.L."/>
            <person name="Alikhan N.F."/>
            <person name="Baker D."/>
            <person name="Gharbi K."/>
            <person name="Hall N."/>
            <person name="Watson M."/>
            <person name="Adriaenssens E.M."/>
            <person name="Foster-Nyarko E."/>
            <person name="Jarju S."/>
            <person name="Secka A."/>
            <person name="Antonio M."/>
            <person name="Oren A."/>
            <person name="Chaudhuri R.R."/>
            <person name="La Ragione R."/>
            <person name="Hildebrand F."/>
            <person name="Pallen M.J."/>
        </authorList>
    </citation>
    <scope>NUCLEOTIDE SEQUENCE</scope>
    <source>
        <strain evidence="1">ChiSjej4B22-8148</strain>
    </source>
</reference>
<accession>A0A9D1D9A9</accession>
<protein>
    <submittedName>
        <fullName evidence="1">Uncharacterized protein</fullName>
    </submittedName>
</protein>
<reference evidence="1" key="1">
    <citation type="submission" date="2020-10" db="EMBL/GenBank/DDBJ databases">
        <authorList>
            <person name="Gilroy R."/>
        </authorList>
    </citation>
    <scope>NUCLEOTIDE SEQUENCE</scope>
    <source>
        <strain evidence="1">ChiSjej4B22-8148</strain>
    </source>
</reference>
<proteinExistence type="predicted"/>
<sequence>MSDLYDAWEQEDFRTSPEQDVRRDTVFDAVKRMLWKTLAVQETKKEVFTLREARELFDRMLARRPIEEQMEDTCALSVERENGGYLIKLILMDKNRNFVRMTTKSYYGYVLTAKHIDEMLGRYMNGQTVRILPNPNR</sequence>